<dbReference type="PROSITE" id="PS00080">
    <property type="entry name" value="MULTICOPPER_OXIDASE2"/>
    <property type="match status" value="1"/>
</dbReference>
<gene>
    <name evidence="6" type="ORF">P5673_008976</name>
</gene>
<evidence type="ECO:0000256" key="1">
    <source>
        <dbReference type="ARBA" id="ARBA00010609"/>
    </source>
</evidence>
<keyword evidence="7" id="KW-1185">Reference proteome</keyword>
<dbReference type="PROSITE" id="PS00079">
    <property type="entry name" value="MULTICOPPER_OXIDASE1"/>
    <property type="match status" value="2"/>
</dbReference>
<dbReference type="Gene3D" id="2.60.40.420">
    <property type="entry name" value="Cupredoxins - blue copper proteins"/>
    <property type="match status" value="3"/>
</dbReference>
<feature type="domain" description="Plastocyanin-like" evidence="4">
    <location>
        <begin position="472"/>
        <end position="570"/>
    </location>
</feature>
<proteinExistence type="inferred from homology"/>
<evidence type="ECO:0000256" key="3">
    <source>
        <dbReference type="ARBA" id="ARBA00023002"/>
    </source>
</evidence>
<dbReference type="GO" id="GO:0005507">
    <property type="term" value="F:copper ion binding"/>
    <property type="evidence" value="ECO:0007669"/>
    <property type="project" value="InterPro"/>
</dbReference>
<dbReference type="Pfam" id="PF07732">
    <property type="entry name" value="Cu-oxidase_3"/>
    <property type="match status" value="1"/>
</dbReference>
<dbReference type="Pfam" id="PF07731">
    <property type="entry name" value="Cu-oxidase_2"/>
    <property type="match status" value="1"/>
</dbReference>
<evidence type="ECO:0000259" key="4">
    <source>
        <dbReference type="Pfam" id="PF07731"/>
    </source>
</evidence>
<reference evidence="6" key="2">
    <citation type="journal article" date="2023" name="Science">
        <title>Genomic signatures of disease resistance in endangered staghorn corals.</title>
        <authorList>
            <person name="Vollmer S.V."/>
            <person name="Selwyn J.D."/>
            <person name="Despard B.A."/>
            <person name="Roesel C.L."/>
        </authorList>
    </citation>
    <scope>NUCLEOTIDE SEQUENCE</scope>
    <source>
        <strain evidence="6">K2</strain>
    </source>
</reference>
<name>A0AAD9QU84_ACRCE</name>
<dbReference type="GO" id="GO:0006826">
    <property type="term" value="P:iron ion transport"/>
    <property type="evidence" value="ECO:0007669"/>
    <property type="project" value="TreeGrafter"/>
</dbReference>
<dbReference type="PANTHER" id="PTHR11709:SF504">
    <property type="entry name" value="PLASTOCYANIN-LIKE DOMAIN-CONTAINING PROTEIN"/>
    <property type="match status" value="1"/>
</dbReference>
<dbReference type="CDD" id="cd04200">
    <property type="entry name" value="CuRO_2_ceruloplasmin_like"/>
    <property type="match status" value="1"/>
</dbReference>
<dbReference type="GO" id="GO:0005886">
    <property type="term" value="C:plasma membrane"/>
    <property type="evidence" value="ECO:0007669"/>
    <property type="project" value="TreeGrafter"/>
</dbReference>
<organism evidence="6 7">
    <name type="scientific">Acropora cervicornis</name>
    <name type="common">Staghorn coral</name>
    <dbReference type="NCBI Taxonomy" id="6130"/>
    <lineage>
        <taxon>Eukaryota</taxon>
        <taxon>Metazoa</taxon>
        <taxon>Cnidaria</taxon>
        <taxon>Anthozoa</taxon>
        <taxon>Hexacorallia</taxon>
        <taxon>Scleractinia</taxon>
        <taxon>Astrocoeniina</taxon>
        <taxon>Acroporidae</taxon>
        <taxon>Acropora</taxon>
    </lineage>
</organism>
<evidence type="ECO:0000256" key="2">
    <source>
        <dbReference type="ARBA" id="ARBA00022723"/>
    </source>
</evidence>
<dbReference type="AlphaFoldDB" id="A0AAD9QU84"/>
<comment type="similarity">
    <text evidence="1">Belongs to the multicopper oxidase family.</text>
</comment>
<evidence type="ECO:0000313" key="7">
    <source>
        <dbReference type="Proteomes" id="UP001249851"/>
    </source>
</evidence>
<dbReference type="InterPro" id="IPR033138">
    <property type="entry name" value="Cu_oxidase_CS"/>
</dbReference>
<protein>
    <submittedName>
        <fullName evidence="6">Hephaestin-like protein</fullName>
    </submittedName>
</protein>
<dbReference type="EMBL" id="JARQWQ010000015">
    <property type="protein sequence ID" value="KAK2567171.1"/>
    <property type="molecule type" value="Genomic_DNA"/>
</dbReference>
<dbReference type="InterPro" id="IPR011707">
    <property type="entry name" value="Cu-oxidase-like_N"/>
</dbReference>
<dbReference type="InterPro" id="IPR008972">
    <property type="entry name" value="Cupredoxin"/>
</dbReference>
<keyword evidence="2" id="KW-0479">Metal-binding</keyword>
<dbReference type="FunFam" id="2.60.40.420:FF:000028">
    <property type="entry name" value="Ceruloplasmin"/>
    <property type="match status" value="1"/>
</dbReference>
<evidence type="ECO:0000313" key="6">
    <source>
        <dbReference type="EMBL" id="KAK2567171.1"/>
    </source>
</evidence>
<dbReference type="GO" id="GO:0016491">
    <property type="term" value="F:oxidoreductase activity"/>
    <property type="evidence" value="ECO:0007669"/>
    <property type="project" value="UniProtKB-KW"/>
</dbReference>
<dbReference type="InterPro" id="IPR002355">
    <property type="entry name" value="Cu_oxidase_Cu_BS"/>
</dbReference>
<keyword evidence="3" id="KW-0560">Oxidoreductase</keyword>
<dbReference type="SUPFAM" id="SSF49503">
    <property type="entry name" value="Cupredoxins"/>
    <property type="match status" value="4"/>
</dbReference>
<reference evidence="6" key="1">
    <citation type="journal article" date="2023" name="G3 (Bethesda)">
        <title>Whole genome assembly and annotation of the endangered Caribbean coral Acropora cervicornis.</title>
        <authorList>
            <person name="Selwyn J.D."/>
            <person name="Vollmer S.V."/>
        </authorList>
    </citation>
    <scope>NUCLEOTIDE SEQUENCE</scope>
    <source>
        <strain evidence="6">K2</strain>
    </source>
</reference>
<dbReference type="PANTHER" id="PTHR11709">
    <property type="entry name" value="MULTI-COPPER OXIDASE"/>
    <property type="match status" value="1"/>
</dbReference>
<accession>A0AAD9QU84</accession>
<evidence type="ECO:0000259" key="5">
    <source>
        <dbReference type="Pfam" id="PF07732"/>
    </source>
</evidence>
<dbReference type="InterPro" id="IPR045087">
    <property type="entry name" value="Cu-oxidase_fam"/>
</dbReference>
<dbReference type="Proteomes" id="UP001249851">
    <property type="component" value="Unassembled WGS sequence"/>
</dbReference>
<sequence length="608" mass="68773">MYRIYASRNYSIHPIGVLYNKSNEGALYQDGTSGKDKSDDAIAQGKTYTYRWTVPDEMGPGPSDAQCLTSMYLSFVNPTKDRYAGLFGPLLVCKKESLDSDNKQKHYKEFILHFVVTLERVSWYYGFNKQQAKNTSTINEADLGYIKSNKMHDINGYVYGNLPGLSMCRGERVAWHIMSGILMHSATFYGNTILFEGKRTDSVGLIQGSLHTVYMTPDNPGEWKVVCSTSSHLTGGMEATYTVRENCGNVAPTQPSGTIRRYFIAAVEETWDYVPFGRDLVEGKALEDSEYARIYTESGANRIGHRYKKAVFHEYTDVSYTTKKERRTDYERHLGILGPIIRAEVGDIIDVRFKNMATRNYSIHPHGVFYTKQYEGSNYQDGTTGDKLADNAVHPGGVYNYVWQVPERAGPTENDGNCLAWAYFSDSYAVKDFYSGLNRSWYLNDNINRYCSNPGPLNQLKNDAGFKESNQNYAINGYLYGNLPGLKMYRDEKVAWYLMGLGDLTDIHTVHFHGQTFIYKSSTLHREDVHDIFPGDYAVVEMIPDSTGEWLLHCHVNKHMSGGMQTLFTVMAPTQKPKPSVKAGALNTKTSRMVAVACFTLYALYFVC</sequence>
<dbReference type="InterPro" id="IPR011706">
    <property type="entry name" value="Cu-oxidase_C"/>
</dbReference>
<comment type="caution">
    <text evidence="6">The sequence shown here is derived from an EMBL/GenBank/DDBJ whole genome shotgun (WGS) entry which is preliminary data.</text>
</comment>
<feature type="domain" description="Plastocyanin-like" evidence="5">
    <location>
        <begin position="336"/>
        <end position="410"/>
    </location>
</feature>